<evidence type="ECO:0000313" key="7">
    <source>
        <dbReference type="Proteomes" id="UP000237481"/>
    </source>
</evidence>
<dbReference type="Pfam" id="PF00296">
    <property type="entry name" value="Bac_luciferase"/>
    <property type="match status" value="1"/>
</dbReference>
<dbReference type="PANTHER" id="PTHR30011:SF16">
    <property type="entry name" value="C2H2 FINGER DOMAIN TRANSCRIPTION FACTOR (EUROFUNG)-RELATED"/>
    <property type="match status" value="1"/>
</dbReference>
<gene>
    <name evidence="6" type="ORF">TPAR_08629</name>
</gene>
<dbReference type="STRING" id="94208.A0A2S4KLU8"/>
<evidence type="ECO:0000313" key="6">
    <source>
        <dbReference type="EMBL" id="POR31151.1"/>
    </source>
</evidence>
<dbReference type="EMBL" id="PKSG01001086">
    <property type="protein sequence ID" value="POR31151.1"/>
    <property type="molecule type" value="Genomic_DNA"/>
</dbReference>
<dbReference type="InterPro" id="IPR011251">
    <property type="entry name" value="Luciferase-like_dom"/>
</dbReference>
<keyword evidence="2" id="KW-0288">FMN</keyword>
<reference evidence="6 7" key="1">
    <citation type="submission" date="2018-01" db="EMBL/GenBank/DDBJ databases">
        <title>Harnessing the power of phylogenomics to disentangle the directionality and signatures of interkingdom host jumping in the parasitic fungal genus Tolypocladium.</title>
        <authorList>
            <person name="Quandt C.A."/>
            <person name="Patterson W."/>
            <person name="Spatafora J.W."/>
        </authorList>
    </citation>
    <scope>NUCLEOTIDE SEQUENCE [LARGE SCALE GENOMIC DNA]</scope>
    <source>
        <strain evidence="6 7">NRBC 100945</strain>
    </source>
</reference>
<sequence length="208" mass="23036">MASTTAQTHGDSKRKLILNAFVESCSGHQSPGLWQHPRDRSFLFNSVSHQVELAKLLEGAKFHGIFIADVLDSHRELPQDAPKITNYLTGNLGYTEQPKHDERYAIAEEYVNVAYKLCYTDPSLVRTIDHVGKYYTVPGPHIYQPSPQRTPVIMQARTSSSGKSFAAKHAETVFVAGHIPSTVAKSQFGRDPSSIKFLALLCPIIGKT</sequence>
<comment type="caution">
    <text evidence="6">The sequence shown here is derived from an EMBL/GenBank/DDBJ whole genome shotgun (WGS) entry which is preliminary data.</text>
</comment>
<accession>A0A2S4KLU8</accession>
<keyword evidence="3" id="KW-0560">Oxidoreductase</keyword>
<feature type="domain" description="Luciferase-like" evidence="5">
    <location>
        <begin position="94"/>
        <end position="207"/>
    </location>
</feature>
<dbReference type="InterPro" id="IPR036661">
    <property type="entry name" value="Luciferase-like_sf"/>
</dbReference>
<keyword evidence="7" id="KW-1185">Reference proteome</keyword>
<dbReference type="GO" id="GO:0016705">
    <property type="term" value="F:oxidoreductase activity, acting on paired donors, with incorporation or reduction of molecular oxygen"/>
    <property type="evidence" value="ECO:0007669"/>
    <property type="project" value="InterPro"/>
</dbReference>
<dbReference type="PANTHER" id="PTHR30011">
    <property type="entry name" value="ALKANESULFONATE MONOOXYGENASE-RELATED"/>
    <property type="match status" value="1"/>
</dbReference>
<organism evidence="6 7">
    <name type="scientific">Tolypocladium paradoxum</name>
    <dbReference type="NCBI Taxonomy" id="94208"/>
    <lineage>
        <taxon>Eukaryota</taxon>
        <taxon>Fungi</taxon>
        <taxon>Dikarya</taxon>
        <taxon>Ascomycota</taxon>
        <taxon>Pezizomycotina</taxon>
        <taxon>Sordariomycetes</taxon>
        <taxon>Hypocreomycetidae</taxon>
        <taxon>Hypocreales</taxon>
        <taxon>Ophiocordycipitaceae</taxon>
        <taxon>Tolypocladium</taxon>
    </lineage>
</organism>
<dbReference type="InterPro" id="IPR051260">
    <property type="entry name" value="Diverse_substr_monoxygenases"/>
</dbReference>
<dbReference type="Gene3D" id="3.20.20.30">
    <property type="entry name" value="Luciferase-like domain"/>
    <property type="match status" value="2"/>
</dbReference>
<keyword evidence="1" id="KW-0285">Flavoprotein</keyword>
<evidence type="ECO:0000256" key="2">
    <source>
        <dbReference type="ARBA" id="ARBA00022643"/>
    </source>
</evidence>
<dbReference type="Proteomes" id="UP000237481">
    <property type="component" value="Unassembled WGS sequence"/>
</dbReference>
<evidence type="ECO:0000256" key="4">
    <source>
        <dbReference type="ARBA" id="ARBA00023033"/>
    </source>
</evidence>
<evidence type="ECO:0000259" key="5">
    <source>
        <dbReference type="Pfam" id="PF00296"/>
    </source>
</evidence>
<protein>
    <submittedName>
        <fullName evidence="6">Dimethyl-sulfide monooxygenase</fullName>
    </submittedName>
</protein>
<dbReference type="GO" id="GO:0004497">
    <property type="term" value="F:monooxygenase activity"/>
    <property type="evidence" value="ECO:0007669"/>
    <property type="project" value="UniProtKB-KW"/>
</dbReference>
<keyword evidence="4 6" id="KW-0503">Monooxygenase</keyword>
<proteinExistence type="predicted"/>
<evidence type="ECO:0000256" key="1">
    <source>
        <dbReference type="ARBA" id="ARBA00022630"/>
    </source>
</evidence>
<evidence type="ECO:0000256" key="3">
    <source>
        <dbReference type="ARBA" id="ARBA00023002"/>
    </source>
</evidence>
<dbReference type="AlphaFoldDB" id="A0A2S4KLU8"/>
<name>A0A2S4KLU8_9HYPO</name>
<dbReference type="SUPFAM" id="SSF51679">
    <property type="entry name" value="Bacterial luciferase-like"/>
    <property type="match status" value="1"/>
</dbReference>
<dbReference type="OrthoDB" id="5561043at2759"/>